<keyword evidence="1" id="KW-0175">Coiled coil</keyword>
<evidence type="ECO:0000313" key="4">
    <source>
        <dbReference type="Proteomes" id="UP000654075"/>
    </source>
</evidence>
<feature type="non-terminal residue" evidence="3">
    <location>
        <position position="231"/>
    </location>
</feature>
<dbReference type="EMBL" id="CAJNNV010031600">
    <property type="protein sequence ID" value="CAE8637037.1"/>
    <property type="molecule type" value="Genomic_DNA"/>
</dbReference>
<dbReference type="AlphaFoldDB" id="A0A813HH65"/>
<evidence type="ECO:0000256" key="1">
    <source>
        <dbReference type="SAM" id="Coils"/>
    </source>
</evidence>
<reference evidence="3" key="1">
    <citation type="submission" date="2021-02" db="EMBL/GenBank/DDBJ databases">
        <authorList>
            <person name="Dougan E. K."/>
            <person name="Rhodes N."/>
            <person name="Thang M."/>
            <person name="Chan C."/>
        </authorList>
    </citation>
    <scope>NUCLEOTIDE SEQUENCE</scope>
</reference>
<proteinExistence type="predicted"/>
<evidence type="ECO:0000313" key="3">
    <source>
        <dbReference type="EMBL" id="CAE8637037.1"/>
    </source>
</evidence>
<feature type="compositionally biased region" description="Low complexity" evidence="2">
    <location>
        <begin position="136"/>
        <end position="150"/>
    </location>
</feature>
<protein>
    <submittedName>
        <fullName evidence="3">Uncharacterized protein</fullName>
    </submittedName>
</protein>
<gene>
    <name evidence="3" type="ORF">PGLA1383_LOCUS52438</name>
</gene>
<evidence type="ECO:0000256" key="2">
    <source>
        <dbReference type="SAM" id="MobiDB-lite"/>
    </source>
</evidence>
<keyword evidence="4" id="KW-1185">Reference proteome</keyword>
<organism evidence="3 4">
    <name type="scientific">Polarella glacialis</name>
    <name type="common">Dinoflagellate</name>
    <dbReference type="NCBI Taxonomy" id="89957"/>
    <lineage>
        <taxon>Eukaryota</taxon>
        <taxon>Sar</taxon>
        <taxon>Alveolata</taxon>
        <taxon>Dinophyceae</taxon>
        <taxon>Suessiales</taxon>
        <taxon>Suessiaceae</taxon>
        <taxon>Polarella</taxon>
    </lineage>
</organism>
<name>A0A813HH65_POLGL</name>
<sequence>EETRESDLQHLLQERCKEHEKERCQELEKERVLQRVSELIESRLKLEADLADERKSARERNDHHMEETAGLLEQIEDMATTNRTMEATHGIRLEGLQERCEELESKLQQAKEAKVLALEAAPTPEPQQQEAKDPKALAPEAAPTPEPQQQEAKEAKALAPEAAPTPEPQQQEELQELQVQHQVQLRELQVRQQALHELQEQYDLLCSRYSALEEDHNDLVLQAEQALTSHA</sequence>
<feature type="compositionally biased region" description="Low complexity" evidence="2">
    <location>
        <begin position="157"/>
        <end position="176"/>
    </location>
</feature>
<feature type="non-terminal residue" evidence="3">
    <location>
        <position position="1"/>
    </location>
</feature>
<comment type="caution">
    <text evidence="3">The sequence shown here is derived from an EMBL/GenBank/DDBJ whole genome shotgun (WGS) entry which is preliminary data.</text>
</comment>
<feature type="region of interest" description="Disordered" evidence="2">
    <location>
        <begin position="120"/>
        <end position="176"/>
    </location>
</feature>
<dbReference type="Proteomes" id="UP000654075">
    <property type="component" value="Unassembled WGS sequence"/>
</dbReference>
<accession>A0A813HH65</accession>
<feature type="coiled-coil region" evidence="1">
    <location>
        <begin position="93"/>
        <end position="120"/>
    </location>
</feature>